<evidence type="ECO:0000313" key="3">
    <source>
        <dbReference type="Proteomes" id="UP000245956"/>
    </source>
</evidence>
<feature type="compositionally biased region" description="Basic residues" evidence="1">
    <location>
        <begin position="20"/>
        <end position="34"/>
    </location>
</feature>
<evidence type="ECO:0000313" key="2">
    <source>
        <dbReference type="EMBL" id="PWI65169.1"/>
    </source>
</evidence>
<protein>
    <submittedName>
        <fullName evidence="2">Uncharacterized protein</fullName>
    </submittedName>
</protein>
<dbReference type="AlphaFoldDB" id="A0A2U3DSE9"/>
<feature type="region of interest" description="Disordered" evidence="1">
    <location>
        <begin position="1"/>
        <end position="85"/>
    </location>
</feature>
<dbReference type="Proteomes" id="UP000245956">
    <property type="component" value="Unassembled WGS sequence"/>
</dbReference>
<sequence>MTPRDPSHQTVHLVPSQPLRGRRQPRPARLHARPVRPSVPLPRSHSELVKPASPTRVEGGAGAKPKKRRADYAASGGGGDDAGGLHMTERHVRQMGRTHVHHPLYMTSARAARPCHAASRCLFLVRHPRSSTQQYHWGGSPVCVTGINPRGLPRGGTRAACRLVVIVVYSLLRVMARGESLLPLQSPRGRSSVMSSRWRPDFRPLAGGTHARAPLPAPPRHAVPPQPSDVRTNGRGGSGGRTATRETAVFGHSCEVRSV</sequence>
<dbReference type="EMBL" id="LCWV01000037">
    <property type="protein sequence ID" value="PWI65169.1"/>
    <property type="molecule type" value="Genomic_DNA"/>
</dbReference>
<gene>
    <name evidence="2" type="ORF">PCL_07346</name>
</gene>
<feature type="compositionally biased region" description="Pro residues" evidence="1">
    <location>
        <begin position="215"/>
        <end position="227"/>
    </location>
</feature>
<organism evidence="2 3">
    <name type="scientific">Purpureocillium lilacinum</name>
    <name type="common">Paecilomyces lilacinus</name>
    <dbReference type="NCBI Taxonomy" id="33203"/>
    <lineage>
        <taxon>Eukaryota</taxon>
        <taxon>Fungi</taxon>
        <taxon>Dikarya</taxon>
        <taxon>Ascomycota</taxon>
        <taxon>Pezizomycotina</taxon>
        <taxon>Sordariomycetes</taxon>
        <taxon>Hypocreomycetidae</taxon>
        <taxon>Hypocreales</taxon>
        <taxon>Ophiocordycipitaceae</taxon>
        <taxon>Purpureocillium</taxon>
    </lineage>
</organism>
<proteinExistence type="predicted"/>
<feature type="region of interest" description="Disordered" evidence="1">
    <location>
        <begin position="183"/>
        <end position="252"/>
    </location>
</feature>
<name>A0A2U3DSE9_PURLI</name>
<comment type="caution">
    <text evidence="2">The sequence shown here is derived from an EMBL/GenBank/DDBJ whole genome shotgun (WGS) entry which is preliminary data.</text>
</comment>
<evidence type="ECO:0000256" key="1">
    <source>
        <dbReference type="SAM" id="MobiDB-lite"/>
    </source>
</evidence>
<reference evidence="2 3" key="1">
    <citation type="journal article" date="2016" name="Front. Microbiol.">
        <title>Genome and transcriptome sequences reveal the specific parasitism of the nematophagous Purpureocillium lilacinum 36-1.</title>
        <authorList>
            <person name="Xie J."/>
            <person name="Li S."/>
            <person name="Mo C."/>
            <person name="Xiao X."/>
            <person name="Peng D."/>
            <person name="Wang G."/>
            <person name="Xiao Y."/>
        </authorList>
    </citation>
    <scope>NUCLEOTIDE SEQUENCE [LARGE SCALE GENOMIC DNA]</scope>
    <source>
        <strain evidence="2 3">36-1</strain>
    </source>
</reference>
<accession>A0A2U3DSE9</accession>